<evidence type="ECO:0000313" key="2">
    <source>
        <dbReference type="Proteomes" id="UP000181962"/>
    </source>
</evidence>
<reference evidence="1 2" key="1">
    <citation type="submission" date="2016-11" db="EMBL/GenBank/DDBJ databases">
        <title>Complete Genome Sequence of Bradyrhizobium sp. strain J5, an isolated from soybean nodule in Hokkaido.</title>
        <authorList>
            <person name="Kanehara K."/>
        </authorList>
    </citation>
    <scope>NUCLEOTIDE SEQUENCE [LARGE SCALE GENOMIC DNA]</scope>
    <source>
        <strain evidence="1 2">J5</strain>
    </source>
</reference>
<dbReference type="EMBL" id="CP017637">
    <property type="protein sequence ID" value="APG14695.1"/>
    <property type="molecule type" value="Genomic_DNA"/>
</dbReference>
<proteinExistence type="predicted"/>
<dbReference type="Proteomes" id="UP000181962">
    <property type="component" value="Chromosome"/>
</dbReference>
<name>A0A1L3FMX5_BRAJP</name>
<gene>
    <name evidence="1" type="ORF">BKD09_40720</name>
</gene>
<accession>A0A1L3FMX5</accession>
<dbReference type="AlphaFoldDB" id="A0A1L3FMX5"/>
<organism evidence="1 2">
    <name type="scientific">Bradyrhizobium japonicum</name>
    <dbReference type="NCBI Taxonomy" id="375"/>
    <lineage>
        <taxon>Bacteria</taxon>
        <taxon>Pseudomonadati</taxon>
        <taxon>Pseudomonadota</taxon>
        <taxon>Alphaproteobacteria</taxon>
        <taxon>Hyphomicrobiales</taxon>
        <taxon>Nitrobacteraceae</taxon>
        <taxon>Bradyrhizobium</taxon>
    </lineage>
</organism>
<evidence type="ECO:0000313" key="1">
    <source>
        <dbReference type="EMBL" id="APG14695.1"/>
    </source>
</evidence>
<protein>
    <submittedName>
        <fullName evidence="1">Uncharacterized protein</fullName>
    </submittedName>
</protein>
<sequence length="95" mass="9976">MEDGTNQEGVAGLLPVVRLLQATLLVDQDVGDVLDVAHLPLAAADLEQRVIGRRFCIGRIEEKDATALATEASGELSVLVLDERSPSPARSGAKG</sequence>